<evidence type="ECO:0000313" key="3">
    <source>
        <dbReference type="EMBL" id="GHE49145.1"/>
    </source>
</evidence>
<sequence length="231" mass="25602">MSPMSRSVRKFLWENGLGLAFLTLFVLAVIGQAFAGHADFNNQLAADDLQQVTLGEYMTSSDFAVDVMENWQSEYLQFFLYVFLTVWLVQRGSPESKNPDKVGVESDEEQRVGRHADSASPRWAAAGGLRLKLYASSLGYVMGAVFVLSWLAQSITGVAAYNEEQLRQLQAPMSWPEYILSADFWSRTLQNWQSEFLAIASMAILSIYLRQRGSPESKPVGAAHTSTGVAG</sequence>
<reference evidence="3" key="1">
    <citation type="journal article" date="2014" name="Int. J. Syst. Evol. Microbiol.">
        <title>Complete genome sequence of Corynebacterium casei LMG S-19264T (=DSM 44701T), isolated from a smear-ripened cheese.</title>
        <authorList>
            <consortium name="US DOE Joint Genome Institute (JGI-PGF)"/>
            <person name="Walter F."/>
            <person name="Albersmeier A."/>
            <person name="Kalinowski J."/>
            <person name="Ruckert C."/>
        </authorList>
    </citation>
    <scope>NUCLEOTIDE SEQUENCE</scope>
    <source>
        <strain evidence="3">CGMCC 4.7403</strain>
    </source>
</reference>
<dbReference type="InterPro" id="IPR046657">
    <property type="entry name" value="DUF6766"/>
</dbReference>
<accession>A0A918ZEV2</accession>
<dbReference type="AlphaFoldDB" id="A0A918ZEV2"/>
<name>A0A918ZEV2_9ACTN</name>
<dbReference type="EMBL" id="BNAT01000033">
    <property type="protein sequence ID" value="GHE49145.1"/>
    <property type="molecule type" value="Genomic_DNA"/>
</dbReference>
<dbReference type="Proteomes" id="UP000603227">
    <property type="component" value="Unassembled WGS sequence"/>
</dbReference>
<dbReference type="Pfam" id="PF20554">
    <property type="entry name" value="DUF6766"/>
    <property type="match status" value="1"/>
</dbReference>
<evidence type="ECO:0000313" key="4">
    <source>
        <dbReference type="Proteomes" id="UP000603227"/>
    </source>
</evidence>
<protein>
    <recommendedName>
        <fullName evidence="5">Transmembrane protein</fullName>
    </recommendedName>
</protein>
<comment type="caution">
    <text evidence="3">The sequence shown here is derived from an EMBL/GenBank/DDBJ whole genome shotgun (WGS) entry which is preliminary data.</text>
</comment>
<feature type="region of interest" description="Disordered" evidence="1">
    <location>
        <begin position="94"/>
        <end position="116"/>
    </location>
</feature>
<evidence type="ECO:0000256" key="2">
    <source>
        <dbReference type="SAM" id="Phobius"/>
    </source>
</evidence>
<reference evidence="3" key="2">
    <citation type="submission" date="2020-09" db="EMBL/GenBank/DDBJ databases">
        <authorList>
            <person name="Sun Q."/>
            <person name="Zhou Y."/>
        </authorList>
    </citation>
    <scope>NUCLEOTIDE SEQUENCE</scope>
    <source>
        <strain evidence="3">CGMCC 4.7403</strain>
    </source>
</reference>
<keyword evidence="2" id="KW-0812">Transmembrane</keyword>
<evidence type="ECO:0000256" key="1">
    <source>
        <dbReference type="SAM" id="MobiDB-lite"/>
    </source>
</evidence>
<gene>
    <name evidence="3" type="ORF">GCM10017771_70450</name>
</gene>
<feature type="transmembrane region" description="Helical" evidence="2">
    <location>
        <begin position="138"/>
        <end position="161"/>
    </location>
</feature>
<keyword evidence="2" id="KW-0472">Membrane</keyword>
<proteinExistence type="predicted"/>
<evidence type="ECO:0008006" key="5">
    <source>
        <dbReference type="Google" id="ProtNLM"/>
    </source>
</evidence>
<feature type="compositionally biased region" description="Basic and acidic residues" evidence="1">
    <location>
        <begin position="97"/>
        <end position="116"/>
    </location>
</feature>
<keyword evidence="4" id="KW-1185">Reference proteome</keyword>
<keyword evidence="2" id="KW-1133">Transmembrane helix</keyword>
<organism evidence="3 4">
    <name type="scientific">Streptomyces capitiformicae</name>
    <dbReference type="NCBI Taxonomy" id="2014920"/>
    <lineage>
        <taxon>Bacteria</taxon>
        <taxon>Bacillati</taxon>
        <taxon>Actinomycetota</taxon>
        <taxon>Actinomycetes</taxon>
        <taxon>Kitasatosporales</taxon>
        <taxon>Streptomycetaceae</taxon>
        <taxon>Streptomyces</taxon>
    </lineage>
</organism>